<accession>A0AAP9SET3</accession>
<dbReference type="PANTHER" id="PTHR34825:SF1">
    <property type="entry name" value="AAA-ATPASE-LIKE DOMAIN-CONTAINING PROTEIN"/>
    <property type="match status" value="1"/>
</dbReference>
<dbReference type="EMBL" id="CP048838">
    <property type="protein sequence ID" value="QJA02173.1"/>
    <property type="molecule type" value="Genomic_DNA"/>
</dbReference>
<dbReference type="Proteomes" id="UP000503330">
    <property type="component" value="Chromosome"/>
</dbReference>
<proteinExistence type="predicted"/>
<dbReference type="PANTHER" id="PTHR34825">
    <property type="entry name" value="CONSERVED PROTEIN, WITH A WEAK D-GALACTARATE DEHYDRATASE/ALTRONATE HYDROLASE DOMAIN"/>
    <property type="match status" value="1"/>
</dbReference>
<reference evidence="1 2" key="1">
    <citation type="submission" date="2020-02" db="EMBL/GenBank/DDBJ databases">
        <authorList>
            <person name="Kociolek L.K."/>
            <person name="Ozer E.A."/>
        </authorList>
    </citation>
    <scope>NUCLEOTIDE SEQUENCE [LARGE SCALE GENOMIC DNA]</scope>
    <source>
        <strain evidence="1 2">ATCC 14501</strain>
    </source>
</reference>
<sequence>MSSILQKTRYVVYRRIGAARPRRDTPFIEAHTQGFYKEVSGALSALLHTALKTSDDLQFAILTGIQRVAKENTRKAGRGLFSDLNNLLVCTVKDKEYAEYFGFTKNEVKDLLAYYDLKYTDEVRALYDGYNMGGVDIFNPWSIINYAERKVLMPYWVNTSSNKMIKVAMKDCDASFKEGYEELIRIGTVRTLVNFETSFYELKETSSLWGLFAPQAGSA</sequence>
<protein>
    <submittedName>
        <fullName evidence="1">AAA family ATPase</fullName>
    </submittedName>
</protein>
<dbReference type="RefSeq" id="WP_002608266.1">
    <property type="nucleotide sequence ID" value="NZ_BAAACC010000019.1"/>
</dbReference>
<dbReference type="AlphaFoldDB" id="A0AAP9SET3"/>
<organism evidence="1 2">
    <name type="scientific">Clostridium innocuum</name>
    <dbReference type="NCBI Taxonomy" id="1522"/>
    <lineage>
        <taxon>Bacteria</taxon>
        <taxon>Bacillati</taxon>
        <taxon>Bacillota</taxon>
        <taxon>Clostridia</taxon>
        <taxon>Eubacteriales</taxon>
        <taxon>Clostridiaceae</taxon>
        <taxon>Clostridium</taxon>
    </lineage>
</organism>
<gene>
    <name evidence="1" type="ORF">G4D54_06915</name>
</gene>
<evidence type="ECO:0000313" key="2">
    <source>
        <dbReference type="Proteomes" id="UP000503330"/>
    </source>
</evidence>
<name>A0AAP9SET3_CLOIN</name>
<dbReference type="GeneID" id="69256683"/>
<evidence type="ECO:0000313" key="1">
    <source>
        <dbReference type="EMBL" id="QJA02173.1"/>
    </source>
</evidence>